<evidence type="ECO:0000256" key="2">
    <source>
        <dbReference type="ARBA" id="ARBA00022692"/>
    </source>
</evidence>
<dbReference type="Gene3D" id="3.40.50.10140">
    <property type="entry name" value="Toll/interleukin-1 receptor homology (TIR) domain"/>
    <property type="match status" value="2"/>
</dbReference>
<comment type="subcellular location">
    <subcellularLocation>
        <location evidence="1">Membrane</location>
    </subcellularLocation>
</comment>
<dbReference type="AlphaFoldDB" id="A0AAD9PGC8"/>
<feature type="region of interest" description="Disordered" evidence="6">
    <location>
        <begin position="493"/>
        <end position="634"/>
    </location>
</feature>
<keyword evidence="9" id="KW-1185">Reference proteome</keyword>
<keyword evidence="4" id="KW-1133">Transmembrane helix</keyword>
<evidence type="ECO:0000256" key="5">
    <source>
        <dbReference type="ARBA" id="ARBA00023136"/>
    </source>
</evidence>
<dbReference type="GO" id="GO:0005886">
    <property type="term" value="C:plasma membrane"/>
    <property type="evidence" value="ECO:0007669"/>
    <property type="project" value="TreeGrafter"/>
</dbReference>
<keyword evidence="3" id="KW-0732">Signal</keyword>
<dbReference type="InterPro" id="IPR000157">
    <property type="entry name" value="TIR_dom"/>
</dbReference>
<dbReference type="InterPro" id="IPR035897">
    <property type="entry name" value="Toll_tir_struct_dom_sf"/>
</dbReference>
<dbReference type="Pfam" id="PF13676">
    <property type="entry name" value="TIR_2"/>
    <property type="match status" value="2"/>
</dbReference>
<keyword evidence="2" id="KW-0812">Transmembrane</keyword>
<dbReference type="SUPFAM" id="SSF52200">
    <property type="entry name" value="Toll/Interleukin receptor TIR domain"/>
    <property type="match status" value="3"/>
</dbReference>
<organism evidence="8 9">
    <name type="scientific">Ridgeia piscesae</name>
    <name type="common">Tubeworm</name>
    <dbReference type="NCBI Taxonomy" id="27915"/>
    <lineage>
        <taxon>Eukaryota</taxon>
        <taxon>Metazoa</taxon>
        <taxon>Spiralia</taxon>
        <taxon>Lophotrochozoa</taxon>
        <taxon>Annelida</taxon>
        <taxon>Polychaeta</taxon>
        <taxon>Sedentaria</taxon>
        <taxon>Canalipalpata</taxon>
        <taxon>Sabellida</taxon>
        <taxon>Siboglinidae</taxon>
        <taxon>Ridgeia</taxon>
    </lineage>
</organism>
<gene>
    <name evidence="8" type="ORF">NP493_116g05037</name>
</gene>
<dbReference type="PANTHER" id="PTHR24365">
    <property type="entry name" value="TOLL-LIKE RECEPTOR"/>
    <property type="match status" value="1"/>
</dbReference>
<evidence type="ECO:0000313" key="9">
    <source>
        <dbReference type="Proteomes" id="UP001209878"/>
    </source>
</evidence>
<dbReference type="PANTHER" id="PTHR24365:SF541">
    <property type="entry name" value="PROTEIN TOLL-RELATED"/>
    <property type="match status" value="1"/>
</dbReference>
<evidence type="ECO:0000256" key="3">
    <source>
        <dbReference type="ARBA" id="ARBA00022729"/>
    </source>
</evidence>
<name>A0AAD9PGC8_RIDPI</name>
<keyword evidence="5" id="KW-0472">Membrane</keyword>
<accession>A0AAD9PGC8</accession>
<proteinExistence type="predicted"/>
<evidence type="ECO:0000259" key="7">
    <source>
        <dbReference type="PROSITE" id="PS50104"/>
    </source>
</evidence>
<dbReference type="EMBL" id="JAODUO010000115">
    <property type="protein sequence ID" value="KAK2194311.1"/>
    <property type="molecule type" value="Genomic_DNA"/>
</dbReference>
<feature type="domain" description="TIR" evidence="7">
    <location>
        <begin position="305"/>
        <end position="429"/>
    </location>
</feature>
<evidence type="ECO:0000313" key="8">
    <source>
        <dbReference type="EMBL" id="KAK2194311.1"/>
    </source>
</evidence>
<feature type="compositionally biased region" description="Basic and acidic residues" evidence="6">
    <location>
        <begin position="534"/>
        <end position="545"/>
    </location>
</feature>
<reference evidence="8" key="1">
    <citation type="journal article" date="2023" name="Mol. Biol. Evol.">
        <title>Third-Generation Sequencing Reveals the Adaptive Role of the Epigenome in Three Deep-Sea Polychaetes.</title>
        <authorList>
            <person name="Perez M."/>
            <person name="Aroh O."/>
            <person name="Sun Y."/>
            <person name="Lan Y."/>
            <person name="Juniper S.K."/>
            <person name="Young C.R."/>
            <person name="Angers B."/>
            <person name="Qian P.Y."/>
        </authorList>
    </citation>
    <scope>NUCLEOTIDE SEQUENCE</scope>
    <source>
        <strain evidence="8">R07B-5</strain>
    </source>
</reference>
<sequence length="850" mass="96177">MQTSVIGALKQNLGISVRDLAMTKKEDLRRQFNCWISETLPHHLPYRQLLCFERKMRDTVDVLDAVKEIFRAMMPIFNNENKTIITPLLATGFQNVEEVKMLGRLVKSAVEWMQMGLGLQTMKIVLYARDPDTLCSSDLTCIAKFNEWKKSVESRKFLPKNPEIKYDIFLVYSDQDINVSQKVREKLKTLKKSVKILTATELSTKKDTWQHDIFVAMISCVRVVPLLDSAFLENSVCIDQYNIALCCNRHTHRHILAPLRLQRTTFPLYMGMVQWISCGPEDGMLEKASVILIEHISLRSVEVSLHYDVFISYSHRNLAAAKVFLETFQKLSPELKVFFDYDALKTGVSWQQTLYDSVDASRCVVALLSTDYLASAMCTEEFHLSLAKHFAKEKELELVAVSLEPVRHLVLGDYIQPVNAHGKELSDVAMATCTAICDWLKTGTKTEVFSESRDPVDIDETSEQTRELLYHKTYALEKNQLVLLPTACQQDTNTTPQVKAKAKDATGPKTQTKTDTPKSDTRRKMSVSQRGMTAKKEIPKQESQRRGSSVKALSSTMKVAQKLETTAKKSTPKQETLAKRGSLKKEPATKKVAVKQESVPKMEIPKQNLQTKKVIPKQETEKKETNGNGQTSTNSVVPDSLMQVYLSFTLSDQKYASLLEKMLRKTMPALTMNTPSGGDEAEQIEAARCIVVFLSSKYLCSRKQMDEFNLILSKQRSSHGRRLMYVIWLNYIPPKPTYIHLVPTDTVLTDVLWDTLVGRLREGGSMDGVLAWVATEKAAVEKEFGRLKDSDIMALLKVTCDVSAMVTSGRPQHNLSIENVVLTNVIQLHKDLARLETERKKPAKKASTKK</sequence>
<dbReference type="PROSITE" id="PS50104">
    <property type="entry name" value="TIR"/>
    <property type="match status" value="1"/>
</dbReference>
<comment type="caution">
    <text evidence="8">The sequence shown here is derived from an EMBL/GenBank/DDBJ whole genome shotgun (WGS) entry which is preliminary data.</text>
</comment>
<evidence type="ECO:0000256" key="6">
    <source>
        <dbReference type="SAM" id="MobiDB-lite"/>
    </source>
</evidence>
<evidence type="ECO:0000256" key="4">
    <source>
        <dbReference type="ARBA" id="ARBA00022989"/>
    </source>
</evidence>
<feature type="compositionally biased region" description="Basic and acidic residues" evidence="6">
    <location>
        <begin position="616"/>
        <end position="625"/>
    </location>
</feature>
<dbReference type="GO" id="GO:0038023">
    <property type="term" value="F:signaling receptor activity"/>
    <property type="evidence" value="ECO:0007669"/>
    <property type="project" value="TreeGrafter"/>
</dbReference>
<protein>
    <recommendedName>
        <fullName evidence="7">TIR domain-containing protein</fullName>
    </recommendedName>
</protein>
<dbReference type="Proteomes" id="UP001209878">
    <property type="component" value="Unassembled WGS sequence"/>
</dbReference>
<dbReference type="GO" id="GO:0007165">
    <property type="term" value="P:signal transduction"/>
    <property type="evidence" value="ECO:0007669"/>
    <property type="project" value="InterPro"/>
</dbReference>
<evidence type="ECO:0000256" key="1">
    <source>
        <dbReference type="ARBA" id="ARBA00004370"/>
    </source>
</evidence>